<accession>A0A392WI89</accession>
<protein>
    <submittedName>
        <fullName evidence="1">Uncharacterized protein</fullName>
    </submittedName>
</protein>
<name>A0A392WI89_9FABA</name>
<feature type="non-terminal residue" evidence="1">
    <location>
        <position position="52"/>
    </location>
</feature>
<dbReference type="AlphaFoldDB" id="A0A392WI89"/>
<proteinExistence type="predicted"/>
<comment type="caution">
    <text evidence="1">The sequence shown here is derived from an EMBL/GenBank/DDBJ whole genome shotgun (WGS) entry which is preliminary data.</text>
</comment>
<keyword evidence="2" id="KW-1185">Reference proteome</keyword>
<dbReference type="EMBL" id="LXQA011462944">
    <property type="protein sequence ID" value="MCI98061.1"/>
    <property type="molecule type" value="Genomic_DNA"/>
</dbReference>
<dbReference type="Proteomes" id="UP000265520">
    <property type="component" value="Unassembled WGS sequence"/>
</dbReference>
<evidence type="ECO:0000313" key="2">
    <source>
        <dbReference type="Proteomes" id="UP000265520"/>
    </source>
</evidence>
<sequence length="52" mass="5918">MVALSHLVDAVRLKVVVMVSQRPGRLPFQRRTPIFWAAMCNLVRRSGKISIL</sequence>
<reference evidence="1 2" key="1">
    <citation type="journal article" date="2018" name="Front. Plant Sci.">
        <title>Red Clover (Trifolium pratense) and Zigzag Clover (T. medium) - A Picture of Genomic Similarities and Differences.</title>
        <authorList>
            <person name="Dluhosova J."/>
            <person name="Istvanek J."/>
            <person name="Nedelnik J."/>
            <person name="Repkova J."/>
        </authorList>
    </citation>
    <scope>NUCLEOTIDE SEQUENCE [LARGE SCALE GENOMIC DNA]</scope>
    <source>
        <strain evidence="2">cv. 10/8</strain>
        <tissue evidence="1">Leaf</tissue>
    </source>
</reference>
<evidence type="ECO:0000313" key="1">
    <source>
        <dbReference type="EMBL" id="MCI98061.1"/>
    </source>
</evidence>
<organism evidence="1 2">
    <name type="scientific">Trifolium medium</name>
    <dbReference type="NCBI Taxonomy" id="97028"/>
    <lineage>
        <taxon>Eukaryota</taxon>
        <taxon>Viridiplantae</taxon>
        <taxon>Streptophyta</taxon>
        <taxon>Embryophyta</taxon>
        <taxon>Tracheophyta</taxon>
        <taxon>Spermatophyta</taxon>
        <taxon>Magnoliopsida</taxon>
        <taxon>eudicotyledons</taxon>
        <taxon>Gunneridae</taxon>
        <taxon>Pentapetalae</taxon>
        <taxon>rosids</taxon>
        <taxon>fabids</taxon>
        <taxon>Fabales</taxon>
        <taxon>Fabaceae</taxon>
        <taxon>Papilionoideae</taxon>
        <taxon>50 kb inversion clade</taxon>
        <taxon>NPAAA clade</taxon>
        <taxon>Hologalegina</taxon>
        <taxon>IRL clade</taxon>
        <taxon>Trifolieae</taxon>
        <taxon>Trifolium</taxon>
    </lineage>
</organism>